<dbReference type="Pfam" id="PF05656">
    <property type="entry name" value="DUF805"/>
    <property type="match status" value="1"/>
</dbReference>
<organism evidence="2 3">
    <name type="scientific">Arthrobacter caoxuetaonis</name>
    <dbReference type="NCBI Taxonomy" id="2886935"/>
    <lineage>
        <taxon>Bacteria</taxon>
        <taxon>Bacillati</taxon>
        <taxon>Actinomycetota</taxon>
        <taxon>Actinomycetes</taxon>
        <taxon>Micrococcales</taxon>
        <taxon>Micrococcaceae</taxon>
        <taxon>Arthrobacter</taxon>
    </lineage>
</organism>
<dbReference type="RefSeq" id="WP_227895827.1">
    <property type="nucleotide sequence ID" value="NZ_CP099466.1"/>
</dbReference>
<name>A0A9X1MES6_9MICC</name>
<dbReference type="InterPro" id="IPR008523">
    <property type="entry name" value="DUF805"/>
</dbReference>
<comment type="caution">
    <text evidence="2">The sequence shown here is derived from an EMBL/GenBank/DDBJ whole genome shotgun (WGS) entry which is preliminary data.</text>
</comment>
<evidence type="ECO:0000313" key="2">
    <source>
        <dbReference type="EMBL" id="MCC3297950.1"/>
    </source>
</evidence>
<dbReference type="PANTHER" id="PTHR34980:SF2">
    <property type="entry name" value="INNER MEMBRANE PROTEIN YHAH-RELATED"/>
    <property type="match status" value="1"/>
</dbReference>
<dbReference type="GO" id="GO:0005886">
    <property type="term" value="C:plasma membrane"/>
    <property type="evidence" value="ECO:0007669"/>
    <property type="project" value="TreeGrafter"/>
</dbReference>
<keyword evidence="3" id="KW-1185">Reference proteome</keyword>
<feature type="transmembrane region" description="Helical" evidence="1">
    <location>
        <begin position="57"/>
        <end position="78"/>
    </location>
</feature>
<reference evidence="2" key="1">
    <citation type="submission" date="2021-10" db="EMBL/GenBank/DDBJ databases">
        <title>Novel species in genus Arthrobacter.</title>
        <authorList>
            <person name="Liu Y."/>
        </authorList>
    </citation>
    <scope>NUCLEOTIDE SEQUENCE</scope>
    <source>
        <strain evidence="2">Zg-Y453</strain>
    </source>
</reference>
<sequence>MSHQSAHNPYAHNPYAPAQPGPADLSQPLYGASFGEAIKRFFKKYATFSGRASRSEYWWYMLFNFVVYTALGVIVNLGVNSYGEPTGLGIIAALLLLAFSLAVLVPGIAILVRRLHDGGFSGWMALLGLVPFVGGLIILVFAILPSKPEGARFDAGAQQQYAAYPQA</sequence>
<feature type="transmembrane region" description="Helical" evidence="1">
    <location>
        <begin position="90"/>
        <end position="112"/>
    </location>
</feature>
<keyword evidence="1" id="KW-0472">Membrane</keyword>
<dbReference type="PANTHER" id="PTHR34980">
    <property type="entry name" value="INNER MEMBRANE PROTEIN-RELATED-RELATED"/>
    <property type="match status" value="1"/>
</dbReference>
<evidence type="ECO:0000256" key="1">
    <source>
        <dbReference type="SAM" id="Phobius"/>
    </source>
</evidence>
<proteinExistence type="predicted"/>
<protein>
    <submittedName>
        <fullName evidence="2">DUF805 domain-containing protein</fullName>
    </submittedName>
</protein>
<dbReference type="Proteomes" id="UP001139158">
    <property type="component" value="Unassembled WGS sequence"/>
</dbReference>
<dbReference type="AlphaFoldDB" id="A0A9X1MES6"/>
<keyword evidence="1" id="KW-0812">Transmembrane</keyword>
<gene>
    <name evidence="2" type="ORF">LJ757_09055</name>
</gene>
<accession>A0A9X1MES6</accession>
<keyword evidence="1" id="KW-1133">Transmembrane helix</keyword>
<feature type="transmembrane region" description="Helical" evidence="1">
    <location>
        <begin position="124"/>
        <end position="144"/>
    </location>
</feature>
<evidence type="ECO:0000313" key="3">
    <source>
        <dbReference type="Proteomes" id="UP001139158"/>
    </source>
</evidence>
<dbReference type="EMBL" id="JAJFZV010000009">
    <property type="protein sequence ID" value="MCC3297950.1"/>
    <property type="molecule type" value="Genomic_DNA"/>
</dbReference>